<feature type="coiled-coil region" evidence="4">
    <location>
        <begin position="99"/>
        <end position="147"/>
    </location>
</feature>
<dbReference type="EMBL" id="UYRX01002499">
    <property type="protein sequence ID" value="VDM93258.1"/>
    <property type="molecule type" value="Genomic_DNA"/>
</dbReference>
<evidence type="ECO:0000256" key="4">
    <source>
        <dbReference type="SAM" id="Coils"/>
    </source>
</evidence>
<keyword evidence="2 4" id="KW-0175">Coiled coil</keyword>
<dbReference type="Proteomes" id="UP000277928">
    <property type="component" value="Unassembled WGS sequence"/>
</dbReference>
<dbReference type="GO" id="GO:0031410">
    <property type="term" value="C:cytoplasmic vesicle"/>
    <property type="evidence" value="ECO:0007669"/>
    <property type="project" value="TreeGrafter"/>
</dbReference>
<proteinExistence type="predicted"/>
<dbReference type="GO" id="GO:0048311">
    <property type="term" value="P:mitochondrion distribution"/>
    <property type="evidence" value="ECO:0007669"/>
    <property type="project" value="TreeGrafter"/>
</dbReference>
<dbReference type="PANTHER" id="PTHR15751">
    <property type="entry name" value="TRAFFICKING KINESIN-BINDING PROTEIN"/>
    <property type="match status" value="1"/>
</dbReference>
<keyword evidence="3" id="KW-0496">Mitochondrion</keyword>
<dbReference type="Pfam" id="PF04849">
    <property type="entry name" value="HAP1_N"/>
    <property type="match status" value="1"/>
</dbReference>
<reference evidence="6 7" key="1">
    <citation type="submission" date="2018-08" db="EMBL/GenBank/DDBJ databases">
        <authorList>
            <person name="Laetsch R D."/>
            <person name="Stevens L."/>
            <person name="Kumar S."/>
            <person name="Blaxter L. M."/>
        </authorList>
    </citation>
    <scope>NUCLEOTIDE SEQUENCE [LARGE SCALE GENOMIC DNA]</scope>
</reference>
<evidence type="ECO:0000256" key="2">
    <source>
        <dbReference type="ARBA" id="ARBA00023054"/>
    </source>
</evidence>
<dbReference type="OrthoDB" id="10067624at2759"/>
<evidence type="ECO:0000256" key="1">
    <source>
        <dbReference type="ARBA" id="ARBA00004173"/>
    </source>
</evidence>
<dbReference type="InterPro" id="IPR051946">
    <property type="entry name" value="Intracell_Traff-Reg"/>
</dbReference>
<dbReference type="STRING" id="42156.A0A3P7M0Y7"/>
<accession>A0A3P7M0Y7</accession>
<evidence type="ECO:0000313" key="7">
    <source>
        <dbReference type="Proteomes" id="UP000277928"/>
    </source>
</evidence>
<comment type="subcellular location">
    <subcellularLocation>
        <location evidence="1">Mitochondrion</location>
    </subcellularLocation>
</comment>
<dbReference type="GO" id="GO:0006605">
    <property type="term" value="P:protein targeting"/>
    <property type="evidence" value="ECO:0007669"/>
    <property type="project" value="TreeGrafter"/>
</dbReference>
<dbReference type="GO" id="GO:0047496">
    <property type="term" value="P:vesicle transport along microtubule"/>
    <property type="evidence" value="ECO:0007669"/>
    <property type="project" value="TreeGrafter"/>
</dbReference>
<dbReference type="PANTHER" id="PTHR15751:SF12">
    <property type="entry name" value="TRAFFICKING KINESIN-BINDING PROTEIN MILT"/>
    <property type="match status" value="1"/>
</dbReference>
<feature type="domain" description="HAP1 N-terminal" evidence="5">
    <location>
        <begin position="4"/>
        <end position="146"/>
    </location>
</feature>
<dbReference type="GO" id="GO:0017022">
    <property type="term" value="F:myosin binding"/>
    <property type="evidence" value="ECO:0007669"/>
    <property type="project" value="TreeGrafter"/>
</dbReference>
<protein>
    <recommendedName>
        <fullName evidence="5">HAP1 N-terminal domain-containing protein</fullName>
    </recommendedName>
</protein>
<sequence length="259" mass="29993">QSNNENFQRKIKRLEDENENLKNESINLKKTFSEFEENERLRITEWTKQLDAANEKICRLQHLLAKKTEECGIQSFEVERLLREVAVRSNNEKALTNEAIDLQQKLQDVLAMHEELTAQVVELQERYTEVVAMLHDAEEELRTYRQNQSAYRTSTPDSLYDSLASEMEASDTGFNTAVNKLLTKQHESVRPKKETIVDVSNKLDLLNGSCDRADVVSMMETRSIATVTDSVLESAKVQQNSHNDDNLDDRWVILYIRLE</sequence>
<dbReference type="AlphaFoldDB" id="A0A3P7M0Y7"/>
<dbReference type="InterPro" id="IPR006933">
    <property type="entry name" value="HAP1_N"/>
</dbReference>
<evidence type="ECO:0000259" key="5">
    <source>
        <dbReference type="Pfam" id="PF04849"/>
    </source>
</evidence>
<feature type="non-terminal residue" evidence="6">
    <location>
        <position position="1"/>
    </location>
</feature>
<feature type="coiled-coil region" evidence="4">
    <location>
        <begin position="4"/>
        <end position="56"/>
    </location>
</feature>
<organism evidence="6 7">
    <name type="scientific">Litomosoides sigmodontis</name>
    <name type="common">Filarial nematode worm</name>
    <dbReference type="NCBI Taxonomy" id="42156"/>
    <lineage>
        <taxon>Eukaryota</taxon>
        <taxon>Metazoa</taxon>
        <taxon>Ecdysozoa</taxon>
        <taxon>Nematoda</taxon>
        <taxon>Chromadorea</taxon>
        <taxon>Rhabditida</taxon>
        <taxon>Spirurina</taxon>
        <taxon>Spiruromorpha</taxon>
        <taxon>Filarioidea</taxon>
        <taxon>Onchocercidae</taxon>
        <taxon>Litomosoides</taxon>
    </lineage>
</organism>
<evidence type="ECO:0000256" key="3">
    <source>
        <dbReference type="ARBA" id="ARBA00023128"/>
    </source>
</evidence>
<evidence type="ECO:0000313" key="6">
    <source>
        <dbReference type="EMBL" id="VDM93258.1"/>
    </source>
</evidence>
<dbReference type="GO" id="GO:0005739">
    <property type="term" value="C:mitochondrion"/>
    <property type="evidence" value="ECO:0007669"/>
    <property type="project" value="UniProtKB-SubCell"/>
</dbReference>
<gene>
    <name evidence="6" type="ORF">NLS_LOCUS10109</name>
</gene>
<name>A0A3P7M0Y7_LITSI</name>
<keyword evidence="7" id="KW-1185">Reference proteome</keyword>